<dbReference type="Proteomes" id="UP000776983">
    <property type="component" value="Unassembled WGS sequence"/>
</dbReference>
<dbReference type="InterPro" id="IPR051141">
    <property type="entry name" value="UPF0339_domain"/>
</dbReference>
<proteinExistence type="predicted"/>
<dbReference type="EMBL" id="JACDXW010000005">
    <property type="protein sequence ID" value="MCB5364151.1"/>
    <property type="molecule type" value="Genomic_DNA"/>
</dbReference>
<dbReference type="PANTHER" id="PTHR40606:SF1">
    <property type="entry name" value="UPF0339 PROTEIN YEGP"/>
    <property type="match status" value="1"/>
</dbReference>
<dbReference type="SUPFAM" id="SSF160113">
    <property type="entry name" value="YegP-like"/>
    <property type="match status" value="2"/>
</dbReference>
<comment type="caution">
    <text evidence="2">The sequence shown here is derived from an EMBL/GenBank/DDBJ whole genome shotgun (WGS) entry which is preliminary data.</text>
</comment>
<keyword evidence="3" id="KW-1185">Reference proteome</keyword>
<feature type="domain" description="DUF1508" evidence="1">
    <location>
        <begin position="61"/>
        <end position="107"/>
    </location>
</feature>
<dbReference type="PANTHER" id="PTHR40606">
    <property type="match status" value="1"/>
</dbReference>
<reference evidence="2 3" key="1">
    <citation type="submission" date="2020-07" db="EMBL/GenBank/DDBJ databases">
        <title>Pusillimonas sp. nov., isolated from poultry manure in Taiwan.</title>
        <authorList>
            <person name="Lin S.-Y."/>
            <person name="Tang Y.-S."/>
            <person name="Young C.-C."/>
        </authorList>
    </citation>
    <scope>NUCLEOTIDE SEQUENCE [LARGE SCALE GENOMIC DNA]</scope>
    <source>
        <strain evidence="2 3">CC-YST705</strain>
    </source>
</reference>
<dbReference type="InterPro" id="IPR036913">
    <property type="entry name" value="YegP-like_sf"/>
</dbReference>
<dbReference type="RefSeq" id="WP_226954575.1">
    <property type="nucleotide sequence ID" value="NZ_JACDXW010000005.1"/>
</dbReference>
<gene>
    <name evidence="2" type="ORF">H0484_10380</name>
</gene>
<name>A0ABS8CDP7_9BURK</name>
<sequence length="109" mass="12066">MGGYYELKRSGSQYMFNLKAGNHEVILTSERYTSKASALNGIASVRTNSPNDDRYQRKVAADERFYFTLTAANGQTIGVSQMYRTEPSRNGGIESVKLNGSSEIIKDEG</sequence>
<evidence type="ECO:0000259" key="1">
    <source>
        <dbReference type="Pfam" id="PF07411"/>
    </source>
</evidence>
<feature type="domain" description="DUF1508" evidence="1">
    <location>
        <begin position="12"/>
        <end position="55"/>
    </location>
</feature>
<evidence type="ECO:0000313" key="2">
    <source>
        <dbReference type="EMBL" id="MCB5364151.1"/>
    </source>
</evidence>
<accession>A0ABS8CDP7</accession>
<organism evidence="2 3">
    <name type="scientific">Mesopusillimonas faecipullorum</name>
    <dbReference type="NCBI Taxonomy" id="2755040"/>
    <lineage>
        <taxon>Bacteria</taxon>
        <taxon>Pseudomonadati</taxon>
        <taxon>Pseudomonadota</taxon>
        <taxon>Betaproteobacteria</taxon>
        <taxon>Burkholderiales</taxon>
        <taxon>Alcaligenaceae</taxon>
        <taxon>Mesopusillimonas</taxon>
    </lineage>
</organism>
<dbReference type="Pfam" id="PF07411">
    <property type="entry name" value="DUF1508"/>
    <property type="match status" value="2"/>
</dbReference>
<protein>
    <submittedName>
        <fullName evidence="2">YegP family protein</fullName>
    </submittedName>
</protein>
<evidence type="ECO:0000313" key="3">
    <source>
        <dbReference type="Proteomes" id="UP000776983"/>
    </source>
</evidence>
<dbReference type="Gene3D" id="2.30.29.80">
    <property type="match status" value="1"/>
</dbReference>
<dbReference type="InterPro" id="IPR010879">
    <property type="entry name" value="DUF1508"/>
</dbReference>